<organism evidence="2 3">
    <name type="scientific">Clostridium tepidiprofundi DSM 19306</name>
    <dbReference type="NCBI Taxonomy" id="1121338"/>
    <lineage>
        <taxon>Bacteria</taxon>
        <taxon>Bacillati</taxon>
        <taxon>Bacillota</taxon>
        <taxon>Clostridia</taxon>
        <taxon>Eubacteriales</taxon>
        <taxon>Clostridiaceae</taxon>
        <taxon>Clostridium</taxon>
    </lineage>
</organism>
<dbReference type="Proteomes" id="UP000075531">
    <property type="component" value="Unassembled WGS sequence"/>
</dbReference>
<keyword evidence="1" id="KW-0472">Membrane</keyword>
<sequence>MVQIIIQYVLVILLVVGLGYLAYLLKDKKINIKDDYFGLAYAILNTLKSDEATSANIKKIIRAVSEGVKFVEDNYKNVDNAIKEEEALKLIRESIDALGFESPIDESSIRYLIRIAASMLPPTHDGNQK</sequence>
<evidence type="ECO:0000313" key="2">
    <source>
        <dbReference type="EMBL" id="KYH34766.1"/>
    </source>
</evidence>
<evidence type="ECO:0000256" key="1">
    <source>
        <dbReference type="SAM" id="Phobius"/>
    </source>
</evidence>
<evidence type="ECO:0000313" key="3">
    <source>
        <dbReference type="Proteomes" id="UP000075531"/>
    </source>
</evidence>
<feature type="transmembrane region" description="Helical" evidence="1">
    <location>
        <begin position="6"/>
        <end position="25"/>
    </location>
</feature>
<keyword evidence="1" id="KW-0812">Transmembrane</keyword>
<reference evidence="2 3" key="1">
    <citation type="submission" date="2016-02" db="EMBL/GenBank/DDBJ databases">
        <title>Genome sequence of Clostridium tepidiprofundi DSM 19306.</title>
        <authorList>
            <person name="Poehlein A."/>
            <person name="Daniel R."/>
        </authorList>
    </citation>
    <scope>NUCLEOTIDE SEQUENCE [LARGE SCALE GENOMIC DNA]</scope>
    <source>
        <strain evidence="2 3">DSM 19306</strain>
    </source>
</reference>
<accession>A0A151B4E7</accession>
<gene>
    <name evidence="2" type="ORF">CLTEP_12310</name>
</gene>
<protein>
    <submittedName>
        <fullName evidence="2">Uncharacterized protein</fullName>
    </submittedName>
</protein>
<dbReference type="AlphaFoldDB" id="A0A151B4E7"/>
<keyword evidence="1" id="KW-1133">Transmembrane helix</keyword>
<keyword evidence="3" id="KW-1185">Reference proteome</keyword>
<dbReference type="PATRIC" id="fig|1121338.3.peg.1267"/>
<dbReference type="EMBL" id="LTBA01000010">
    <property type="protein sequence ID" value="KYH34766.1"/>
    <property type="molecule type" value="Genomic_DNA"/>
</dbReference>
<name>A0A151B4E7_9CLOT</name>
<comment type="caution">
    <text evidence="2">The sequence shown here is derived from an EMBL/GenBank/DDBJ whole genome shotgun (WGS) entry which is preliminary data.</text>
</comment>
<dbReference type="STRING" id="1121338.CLTEP_12310"/>
<dbReference type="OrthoDB" id="1913955at2"/>
<proteinExistence type="predicted"/>
<dbReference type="RefSeq" id="WP_066824078.1">
    <property type="nucleotide sequence ID" value="NZ_LTBA01000010.1"/>
</dbReference>